<dbReference type="EMBL" id="PCTU01000119">
    <property type="protein sequence ID" value="PIP87647.1"/>
    <property type="molecule type" value="Genomic_DNA"/>
</dbReference>
<dbReference type="Gene3D" id="3.90.550.10">
    <property type="entry name" value="Spore Coat Polysaccharide Biosynthesis Protein SpsA, Chain A"/>
    <property type="match status" value="1"/>
</dbReference>
<dbReference type="InterPro" id="IPR029044">
    <property type="entry name" value="Nucleotide-diphossugar_trans"/>
</dbReference>
<gene>
    <name evidence="2" type="ORF">COW80_04670</name>
</gene>
<feature type="domain" description="Glycosyltransferase 2-like" evidence="1">
    <location>
        <begin position="7"/>
        <end position="170"/>
    </location>
</feature>
<proteinExistence type="predicted"/>
<protein>
    <recommendedName>
        <fullName evidence="1">Glycosyltransferase 2-like domain-containing protein</fullName>
    </recommendedName>
</protein>
<evidence type="ECO:0000259" key="1">
    <source>
        <dbReference type="Pfam" id="PF00535"/>
    </source>
</evidence>
<accession>A0A2H0DZP0</accession>
<dbReference type="Proteomes" id="UP000229981">
    <property type="component" value="Unassembled WGS sequence"/>
</dbReference>
<sequence length="241" mass="28512">MNKFNVSLVLPCYNESEIFENSVERIIKTLKRSGYTWEIIFVEDQSSDDTVELIKKALKKYSHDSLSAYFHHRNLGRGKTVVDGFRRAQGKYVGFIDIDLETGEWYLSKFVDVLEDGADAALAWRIYDFQLWSLPRWFASKGYVWLRKQLLGLPFQDTEGGYKFFRRRKIMPLLKKIKNKGWFFDTEIMAQCFKAKLKVGEIPVAFVKNKNKTSTVRLIPDTFNYLWNLIKFSWEFKHQKL</sequence>
<name>A0A2H0DZP0_9BACT</name>
<reference evidence="2 3" key="1">
    <citation type="submission" date="2017-09" db="EMBL/GenBank/DDBJ databases">
        <title>Depth-based differentiation of microbial function through sediment-hosted aquifers and enrichment of novel symbionts in the deep terrestrial subsurface.</title>
        <authorList>
            <person name="Probst A.J."/>
            <person name="Ladd B."/>
            <person name="Jarett J.K."/>
            <person name="Geller-Mcgrath D.E."/>
            <person name="Sieber C.M."/>
            <person name="Emerson J.B."/>
            <person name="Anantharaman K."/>
            <person name="Thomas B.C."/>
            <person name="Malmstrom R."/>
            <person name="Stieglmeier M."/>
            <person name="Klingl A."/>
            <person name="Woyke T."/>
            <person name="Ryan C.M."/>
            <person name="Banfield J.F."/>
        </authorList>
    </citation>
    <scope>NUCLEOTIDE SEQUENCE [LARGE SCALE GENOMIC DNA]</scope>
    <source>
        <strain evidence="2">CG22_combo_CG10-13_8_21_14_all_01_47_9</strain>
    </source>
</reference>
<organism evidence="2 3">
    <name type="scientific">Candidatus Beckwithbacteria bacterium CG22_combo_CG10-13_8_21_14_all_01_47_9</name>
    <dbReference type="NCBI Taxonomy" id="1974496"/>
    <lineage>
        <taxon>Bacteria</taxon>
        <taxon>Candidatus Beckwithiibacteriota</taxon>
    </lineage>
</organism>
<dbReference type="GO" id="GO:0006487">
    <property type="term" value="P:protein N-linked glycosylation"/>
    <property type="evidence" value="ECO:0007669"/>
    <property type="project" value="TreeGrafter"/>
</dbReference>
<dbReference type="PANTHER" id="PTHR10859:SF91">
    <property type="entry name" value="DOLICHYL-PHOSPHATE BETA-GLUCOSYLTRANSFERASE"/>
    <property type="match status" value="1"/>
</dbReference>
<comment type="caution">
    <text evidence="2">The sequence shown here is derived from an EMBL/GenBank/DDBJ whole genome shotgun (WGS) entry which is preliminary data.</text>
</comment>
<dbReference type="CDD" id="cd04179">
    <property type="entry name" value="DPM_DPG-synthase_like"/>
    <property type="match status" value="1"/>
</dbReference>
<dbReference type="InterPro" id="IPR001173">
    <property type="entry name" value="Glyco_trans_2-like"/>
</dbReference>
<dbReference type="AlphaFoldDB" id="A0A2H0DZP0"/>
<dbReference type="SUPFAM" id="SSF53448">
    <property type="entry name" value="Nucleotide-diphospho-sugar transferases"/>
    <property type="match status" value="1"/>
</dbReference>
<dbReference type="Pfam" id="PF00535">
    <property type="entry name" value="Glycos_transf_2"/>
    <property type="match status" value="1"/>
</dbReference>
<evidence type="ECO:0000313" key="2">
    <source>
        <dbReference type="EMBL" id="PIP87647.1"/>
    </source>
</evidence>
<dbReference type="PANTHER" id="PTHR10859">
    <property type="entry name" value="GLYCOSYL TRANSFERASE"/>
    <property type="match status" value="1"/>
</dbReference>
<evidence type="ECO:0000313" key="3">
    <source>
        <dbReference type="Proteomes" id="UP000229981"/>
    </source>
</evidence>